<dbReference type="PANTHER" id="PTHR10206:SF0">
    <property type="entry name" value="CATHELICIDIN B1-RELATED"/>
    <property type="match status" value="1"/>
</dbReference>
<feature type="signal peptide" evidence="5">
    <location>
        <begin position="1"/>
        <end position="20"/>
    </location>
</feature>
<accession>A0A7T0Q7C0</accession>
<evidence type="ECO:0000256" key="1">
    <source>
        <dbReference type="ARBA" id="ARBA00004613"/>
    </source>
</evidence>
<feature type="chain" id="PRO_5031344705" evidence="5">
    <location>
        <begin position="21"/>
        <end position="156"/>
    </location>
</feature>
<sequence length="156" mass="17975">MKVWQCVLWLCAITLDLAHSQPPDREDWIREALDLYNQREDGEFLFKLLSELPAPLLQEEGDSPAITFLIKETDCPKSEDNDLEGCDDKEDGEVKVCALHREEEDVKCVSLTENSRIKRSSNKKCNFFCKLKKKVKSVGSRNLIGSATHHHRIYRV</sequence>
<evidence type="ECO:0000256" key="4">
    <source>
        <dbReference type="ARBA" id="ARBA00023157"/>
    </source>
</evidence>
<dbReference type="EMBL" id="MT774521">
    <property type="protein sequence ID" value="QPL18198.1"/>
    <property type="molecule type" value="mRNA"/>
</dbReference>
<reference evidence="6" key="1">
    <citation type="journal article" date="2020" name="Dev. Comp. Immunol.">
        <title>Identification and characterization of novel bi-functional cathelicidins from the black-spotted frog (Pelophylax nigromaculata) with both anti-infective and antioxidant activities.</title>
        <authorList>
            <person name="Wang Y."/>
            <person name="Ouyang J."/>
            <person name="Luo X."/>
            <person name="Zhang M."/>
            <person name="Jiang Y."/>
            <person name="Zhang F."/>
            <person name="Zhou J."/>
            <person name="Wang Y."/>
        </authorList>
    </citation>
    <scope>NUCLEOTIDE SEQUENCE</scope>
</reference>
<keyword evidence="5" id="KW-0732">Signal</keyword>
<dbReference type="GO" id="GO:0005615">
    <property type="term" value="C:extracellular space"/>
    <property type="evidence" value="ECO:0007669"/>
    <property type="project" value="TreeGrafter"/>
</dbReference>
<dbReference type="Gene3D" id="3.10.450.10">
    <property type="match status" value="1"/>
</dbReference>
<dbReference type="Pfam" id="PF00666">
    <property type="entry name" value="Cathelicidins"/>
    <property type="match status" value="1"/>
</dbReference>
<dbReference type="PANTHER" id="PTHR10206">
    <property type="entry name" value="CATHELICIDIN"/>
    <property type="match status" value="1"/>
</dbReference>
<evidence type="ECO:0000256" key="3">
    <source>
        <dbReference type="ARBA" id="ARBA00022525"/>
    </source>
</evidence>
<proteinExistence type="evidence at transcript level"/>
<evidence type="ECO:0000256" key="2">
    <source>
        <dbReference type="ARBA" id="ARBA00005320"/>
    </source>
</evidence>
<evidence type="ECO:0000313" key="6">
    <source>
        <dbReference type="EMBL" id="QPL18198.1"/>
    </source>
</evidence>
<keyword evidence="4" id="KW-1015">Disulfide bond</keyword>
<name>A0A7T0Q7C0_PELNI</name>
<keyword evidence="3" id="KW-0964">Secreted</keyword>
<comment type="subcellular location">
    <subcellularLocation>
        <location evidence="1">Secreted</location>
    </subcellularLocation>
</comment>
<organism evidence="6">
    <name type="scientific">Pelophylax nigromaculatus</name>
    <name type="common">Black-spotted frog</name>
    <name type="synonym">Rana nigromaculata</name>
    <dbReference type="NCBI Taxonomy" id="8409"/>
    <lineage>
        <taxon>Eukaryota</taxon>
        <taxon>Metazoa</taxon>
        <taxon>Chordata</taxon>
        <taxon>Craniata</taxon>
        <taxon>Vertebrata</taxon>
        <taxon>Euteleostomi</taxon>
        <taxon>Amphibia</taxon>
        <taxon>Batrachia</taxon>
        <taxon>Anura</taxon>
        <taxon>Neobatrachia</taxon>
        <taxon>Ranoidea</taxon>
        <taxon>Ranidae</taxon>
        <taxon>Pelophylax</taxon>
    </lineage>
</organism>
<protein>
    <submittedName>
        <fullName evidence="6">Cathelicidin family antimicrobial peptide CATH1</fullName>
    </submittedName>
</protein>
<dbReference type="InterPro" id="IPR001894">
    <property type="entry name" value="Cathelicidin-like"/>
</dbReference>
<dbReference type="InterPro" id="IPR046350">
    <property type="entry name" value="Cystatin_sf"/>
</dbReference>
<evidence type="ECO:0000256" key="5">
    <source>
        <dbReference type="SAM" id="SignalP"/>
    </source>
</evidence>
<comment type="similarity">
    <text evidence="2">Belongs to the cathelicidin family.</text>
</comment>
<dbReference type="AlphaFoldDB" id="A0A7T0Q7C0"/>
<dbReference type="GO" id="GO:0006952">
    <property type="term" value="P:defense response"/>
    <property type="evidence" value="ECO:0007669"/>
    <property type="project" value="InterPro"/>
</dbReference>
<dbReference type="SUPFAM" id="SSF54403">
    <property type="entry name" value="Cystatin/monellin"/>
    <property type="match status" value="1"/>
</dbReference>